<feature type="transmembrane region" description="Helical" evidence="13">
    <location>
        <begin position="405"/>
        <end position="430"/>
    </location>
</feature>
<dbReference type="Pfam" id="PF01490">
    <property type="entry name" value="Aa_trans"/>
    <property type="match status" value="1"/>
</dbReference>
<evidence type="ECO:0000313" key="16">
    <source>
        <dbReference type="Proteomes" id="UP001497480"/>
    </source>
</evidence>
<evidence type="ECO:0000256" key="8">
    <source>
        <dbReference type="ARBA" id="ARBA00022970"/>
    </source>
</evidence>
<dbReference type="InterPro" id="IPR013057">
    <property type="entry name" value="AA_transpt_TM"/>
</dbReference>
<proteinExistence type="inferred from homology"/>
<keyword evidence="11" id="KW-0927">Auxin signaling pathway</keyword>
<feature type="transmembrane region" description="Helical" evidence="13">
    <location>
        <begin position="181"/>
        <end position="201"/>
    </location>
</feature>
<feature type="transmembrane region" description="Helical" evidence="13">
    <location>
        <begin position="347"/>
        <end position="367"/>
    </location>
</feature>
<comment type="similarity">
    <text evidence="3">Belongs to the amino acid/polyamine transporter 2 family. Amino acid/auxin permease (AAAP) (TC 2.A.18.1) subfamily.</text>
</comment>
<keyword evidence="4" id="KW-0813">Transport</keyword>
<keyword evidence="5" id="KW-1003">Cell membrane</keyword>
<sequence length="442" mass="48407">MGKGNAENNSTKVYAKESTRDIEVPDTAHKINTDSWVQVAFVLTSGVTGAFVLGYSGTIMVPLGWVGGVVGFILANAISFHANALVSKLHEHGGVKHIRYRDLAGYVYGKKAYSLTWIMQYINLFMINTGYIILAGSSLKAFYILFRDDDLMKLPYFIAIAGVACGMFAICVPHLSALGIWLGVSVVLTVIYSVIAVVLSIKDGLRSPARDYSVPGEGASKIFTTIAATAGLVFAFNTSMIPEIQATIREPVVKNMMKALYFQFTIGAIPFFVVVFVGYWAYGSSTGTYLLNNVNGPVWVKGVANIAAFFQGVITLHIFASPMYEYVDTVYGIKGSSLNTKNLSFRILVRGGYLIFNTFVAALLPFLGDFISLTGAASILPLTFILANHMYLVAKENKLTSIEKLWHWFNIVFFSIVSLAATIAAIWLIVDHSRTYHVFADM</sequence>
<keyword evidence="8" id="KW-0029">Amino-acid transport</keyword>
<evidence type="ECO:0000256" key="10">
    <source>
        <dbReference type="ARBA" id="ARBA00023136"/>
    </source>
</evidence>
<organism evidence="15 16">
    <name type="scientific">Lupinus luteus</name>
    <name type="common">European yellow lupine</name>
    <dbReference type="NCBI Taxonomy" id="3873"/>
    <lineage>
        <taxon>Eukaryota</taxon>
        <taxon>Viridiplantae</taxon>
        <taxon>Streptophyta</taxon>
        <taxon>Embryophyta</taxon>
        <taxon>Tracheophyta</taxon>
        <taxon>Spermatophyta</taxon>
        <taxon>Magnoliopsida</taxon>
        <taxon>eudicotyledons</taxon>
        <taxon>Gunneridae</taxon>
        <taxon>Pentapetalae</taxon>
        <taxon>rosids</taxon>
        <taxon>fabids</taxon>
        <taxon>Fabales</taxon>
        <taxon>Fabaceae</taxon>
        <taxon>Papilionoideae</taxon>
        <taxon>50 kb inversion clade</taxon>
        <taxon>genistoids sensu lato</taxon>
        <taxon>core genistoids</taxon>
        <taxon>Genisteae</taxon>
        <taxon>Lupinus</taxon>
    </lineage>
</organism>
<feature type="domain" description="Amino acid transporter transmembrane" evidence="14">
    <location>
        <begin position="33"/>
        <end position="425"/>
    </location>
</feature>
<gene>
    <name evidence="15" type="ORF">LLUT_LOCUS2549</name>
</gene>
<comment type="subcellular location">
    <subcellularLocation>
        <location evidence="2">Cell membrane</location>
    </subcellularLocation>
    <subcellularLocation>
        <location evidence="1">Endomembrane system</location>
        <topology evidence="1">Multi-pass membrane protein</topology>
    </subcellularLocation>
</comment>
<keyword evidence="9 13" id="KW-1133">Transmembrane helix</keyword>
<evidence type="ECO:0000256" key="13">
    <source>
        <dbReference type="SAM" id="Phobius"/>
    </source>
</evidence>
<feature type="transmembrane region" description="Helical" evidence="13">
    <location>
        <begin position="63"/>
        <end position="82"/>
    </location>
</feature>
<feature type="transmembrane region" description="Helical" evidence="13">
    <location>
        <begin position="373"/>
        <end position="393"/>
    </location>
</feature>
<evidence type="ECO:0000256" key="3">
    <source>
        <dbReference type="ARBA" id="ARBA00005590"/>
    </source>
</evidence>
<evidence type="ECO:0000256" key="7">
    <source>
        <dbReference type="ARBA" id="ARBA00022847"/>
    </source>
</evidence>
<keyword evidence="16" id="KW-1185">Reference proteome</keyword>
<reference evidence="15 16" key="1">
    <citation type="submission" date="2024-03" db="EMBL/GenBank/DDBJ databases">
        <authorList>
            <person name="Martinez-Hernandez J."/>
        </authorList>
    </citation>
    <scope>NUCLEOTIDE SEQUENCE [LARGE SCALE GENOMIC DNA]</scope>
</reference>
<dbReference type="AlphaFoldDB" id="A0AAV1VWU1"/>
<dbReference type="GO" id="GO:0009734">
    <property type="term" value="P:auxin-activated signaling pathway"/>
    <property type="evidence" value="ECO:0007669"/>
    <property type="project" value="UniProtKB-KW"/>
</dbReference>
<evidence type="ECO:0000256" key="11">
    <source>
        <dbReference type="ARBA" id="ARBA00023294"/>
    </source>
</evidence>
<comment type="caution">
    <text evidence="15">The sequence shown here is derived from an EMBL/GenBank/DDBJ whole genome shotgun (WGS) entry which is preliminary data.</text>
</comment>
<feature type="transmembrane region" description="Helical" evidence="13">
    <location>
        <begin position="36"/>
        <end position="56"/>
    </location>
</feature>
<evidence type="ECO:0000256" key="9">
    <source>
        <dbReference type="ARBA" id="ARBA00022989"/>
    </source>
</evidence>
<accession>A0AAV1VWU1</accession>
<dbReference type="PANTHER" id="PTHR48017">
    <property type="entry name" value="OS05G0424000 PROTEIN-RELATED"/>
    <property type="match status" value="1"/>
</dbReference>
<dbReference type="EMBL" id="CAXHTB010000002">
    <property type="protein sequence ID" value="CAL0301489.1"/>
    <property type="molecule type" value="Genomic_DNA"/>
</dbReference>
<name>A0AAV1VWU1_LUPLU</name>
<dbReference type="Proteomes" id="UP001497480">
    <property type="component" value="Unassembled WGS sequence"/>
</dbReference>
<feature type="transmembrane region" description="Helical" evidence="13">
    <location>
        <begin position="121"/>
        <end position="142"/>
    </location>
</feature>
<comment type="function">
    <text evidence="12">Carrier protein involved in proton-driven auxin influx. Mediates the formation of auxin gradient from developing leaves (site of auxin biosynthesis) to tips by contributing to the loading of auxin in vascular tissues and facilitating acropetal (base to tip) auxin transport within inner tissues of the root apex, and basipetal (tip to base) auxin transport within outer tissues of the root apex. May be involved in lateral roots and nodules formation.</text>
</comment>
<dbReference type="GO" id="GO:0006865">
    <property type="term" value="P:amino acid transport"/>
    <property type="evidence" value="ECO:0007669"/>
    <property type="project" value="UniProtKB-KW"/>
</dbReference>
<keyword evidence="6 13" id="KW-0812">Transmembrane</keyword>
<evidence type="ECO:0000256" key="4">
    <source>
        <dbReference type="ARBA" id="ARBA00022448"/>
    </source>
</evidence>
<dbReference type="GO" id="GO:0015293">
    <property type="term" value="F:symporter activity"/>
    <property type="evidence" value="ECO:0007669"/>
    <property type="project" value="UniProtKB-KW"/>
</dbReference>
<evidence type="ECO:0000256" key="6">
    <source>
        <dbReference type="ARBA" id="ARBA00022692"/>
    </source>
</evidence>
<evidence type="ECO:0000256" key="1">
    <source>
        <dbReference type="ARBA" id="ARBA00004127"/>
    </source>
</evidence>
<evidence type="ECO:0000259" key="14">
    <source>
        <dbReference type="Pfam" id="PF01490"/>
    </source>
</evidence>
<feature type="transmembrane region" description="Helical" evidence="13">
    <location>
        <begin position="259"/>
        <end position="282"/>
    </location>
</feature>
<feature type="transmembrane region" description="Helical" evidence="13">
    <location>
        <begin position="154"/>
        <end position="175"/>
    </location>
</feature>
<evidence type="ECO:0000256" key="2">
    <source>
        <dbReference type="ARBA" id="ARBA00004236"/>
    </source>
</evidence>
<feature type="transmembrane region" description="Helical" evidence="13">
    <location>
        <begin position="302"/>
        <end position="327"/>
    </location>
</feature>
<dbReference type="GO" id="GO:0005886">
    <property type="term" value="C:plasma membrane"/>
    <property type="evidence" value="ECO:0007669"/>
    <property type="project" value="UniProtKB-SubCell"/>
</dbReference>
<evidence type="ECO:0000256" key="12">
    <source>
        <dbReference type="ARBA" id="ARBA00045588"/>
    </source>
</evidence>
<keyword evidence="7" id="KW-0769">Symport</keyword>
<evidence type="ECO:0000313" key="15">
    <source>
        <dbReference type="EMBL" id="CAL0301489.1"/>
    </source>
</evidence>
<keyword evidence="10 13" id="KW-0472">Membrane</keyword>
<dbReference type="GO" id="GO:0012505">
    <property type="term" value="C:endomembrane system"/>
    <property type="evidence" value="ECO:0007669"/>
    <property type="project" value="UniProtKB-SubCell"/>
</dbReference>
<evidence type="ECO:0000256" key="5">
    <source>
        <dbReference type="ARBA" id="ARBA00022475"/>
    </source>
</evidence>
<protein>
    <recommendedName>
        <fullName evidence="14">Amino acid transporter transmembrane domain-containing protein</fullName>
    </recommendedName>
</protein>